<accession>A0ABN3QVE1</accession>
<organism evidence="2 3">
    <name type="scientific">Streptomyces axinellae</name>
    <dbReference type="NCBI Taxonomy" id="552788"/>
    <lineage>
        <taxon>Bacteria</taxon>
        <taxon>Bacillati</taxon>
        <taxon>Actinomycetota</taxon>
        <taxon>Actinomycetes</taxon>
        <taxon>Kitasatosporales</taxon>
        <taxon>Streptomycetaceae</taxon>
        <taxon>Streptomyces</taxon>
    </lineage>
</organism>
<comment type="caution">
    <text evidence="2">The sequence shown here is derived from an EMBL/GenBank/DDBJ whole genome shotgun (WGS) entry which is preliminary data.</text>
</comment>
<evidence type="ECO:0000313" key="3">
    <source>
        <dbReference type="Proteomes" id="UP001501447"/>
    </source>
</evidence>
<keyword evidence="3" id="KW-1185">Reference proteome</keyword>
<protein>
    <recommendedName>
        <fullName evidence="4">Secreted protein</fullName>
    </recommendedName>
</protein>
<proteinExistence type="predicted"/>
<sequence length="90" mass="8399">MVTDRPPDEIGGDGALPPLGIPTGGVAMRISAAVAAVLLTGAALLGSAGSAAAATAPTPGQERAAGSGTALTLPLDLLGLPSLSISAGGR</sequence>
<dbReference type="EMBL" id="BAAARJ010000025">
    <property type="protein sequence ID" value="GAA2635844.1"/>
    <property type="molecule type" value="Genomic_DNA"/>
</dbReference>
<name>A0ABN3QVE1_9ACTN</name>
<dbReference type="Proteomes" id="UP001501447">
    <property type="component" value="Unassembled WGS sequence"/>
</dbReference>
<evidence type="ECO:0008006" key="4">
    <source>
        <dbReference type="Google" id="ProtNLM"/>
    </source>
</evidence>
<evidence type="ECO:0000313" key="2">
    <source>
        <dbReference type="EMBL" id="GAA2635844.1"/>
    </source>
</evidence>
<keyword evidence="1" id="KW-0472">Membrane</keyword>
<keyword evidence="1" id="KW-1133">Transmembrane helix</keyword>
<evidence type="ECO:0000256" key="1">
    <source>
        <dbReference type="SAM" id="Phobius"/>
    </source>
</evidence>
<keyword evidence="1" id="KW-0812">Transmembrane</keyword>
<reference evidence="2 3" key="1">
    <citation type="journal article" date="2019" name="Int. J. Syst. Evol. Microbiol.">
        <title>The Global Catalogue of Microorganisms (GCM) 10K type strain sequencing project: providing services to taxonomists for standard genome sequencing and annotation.</title>
        <authorList>
            <consortium name="The Broad Institute Genomics Platform"/>
            <consortium name="The Broad Institute Genome Sequencing Center for Infectious Disease"/>
            <person name="Wu L."/>
            <person name="Ma J."/>
        </authorList>
    </citation>
    <scope>NUCLEOTIDE SEQUENCE [LARGE SCALE GENOMIC DNA]</scope>
    <source>
        <strain evidence="2 3">JCM 16373</strain>
    </source>
</reference>
<feature type="transmembrane region" description="Helical" evidence="1">
    <location>
        <begin position="26"/>
        <end position="45"/>
    </location>
</feature>
<gene>
    <name evidence="2" type="ORF">GCM10009863_60420</name>
</gene>